<feature type="chain" id="PRO_5045675690" description="DUF2059 domain-containing protein" evidence="1">
    <location>
        <begin position="24"/>
        <end position="161"/>
    </location>
</feature>
<evidence type="ECO:0000313" key="3">
    <source>
        <dbReference type="Proteomes" id="UP001424441"/>
    </source>
</evidence>
<dbReference type="RefSeq" id="WP_343802529.1">
    <property type="nucleotide sequence ID" value="NZ_BAAADE010000001.1"/>
</dbReference>
<dbReference type="Proteomes" id="UP001424441">
    <property type="component" value="Unassembled WGS sequence"/>
</dbReference>
<sequence>MLNKSFLLHVFTALALTTTSLSALPLAAQAQSFSEVAPPPVPAEVNAFKLTPEFLSKMEAVQTSLNGLDLSAMPEPDNEEEPTIAMLIKGVEDKPEIMAILNQHELSASDYITGYFALMSGLAGAEAEDEEQMVDELKGINPQHVEFAKTYQERILQLLGE</sequence>
<feature type="signal peptide" evidence="1">
    <location>
        <begin position="1"/>
        <end position="23"/>
    </location>
</feature>
<keyword evidence="1" id="KW-0732">Signal</keyword>
<proteinExistence type="predicted"/>
<reference evidence="3" key="1">
    <citation type="journal article" date="2019" name="Int. J. Syst. Evol. Microbiol.">
        <title>The Global Catalogue of Microorganisms (GCM) 10K type strain sequencing project: providing services to taxonomists for standard genome sequencing and annotation.</title>
        <authorList>
            <consortium name="The Broad Institute Genomics Platform"/>
            <consortium name="The Broad Institute Genome Sequencing Center for Infectious Disease"/>
            <person name="Wu L."/>
            <person name="Ma J."/>
        </authorList>
    </citation>
    <scope>NUCLEOTIDE SEQUENCE [LARGE SCALE GENOMIC DNA]</scope>
    <source>
        <strain evidence="3">JCM 15115</strain>
    </source>
</reference>
<dbReference type="EMBL" id="BAAADE010000001">
    <property type="protein sequence ID" value="GAA0597828.1"/>
    <property type="molecule type" value="Genomic_DNA"/>
</dbReference>
<gene>
    <name evidence="2" type="ORF">GCM10008943_11210</name>
</gene>
<organism evidence="2 3">
    <name type="scientific">Paenochrobactrum glaciei</name>
    <dbReference type="NCBI Taxonomy" id="486407"/>
    <lineage>
        <taxon>Bacteria</taxon>
        <taxon>Pseudomonadati</taxon>
        <taxon>Pseudomonadota</taxon>
        <taxon>Alphaproteobacteria</taxon>
        <taxon>Hyphomicrobiales</taxon>
        <taxon>Brucellaceae</taxon>
        <taxon>Paenochrobactrum</taxon>
    </lineage>
</organism>
<comment type="caution">
    <text evidence="2">The sequence shown here is derived from an EMBL/GenBank/DDBJ whole genome shotgun (WGS) entry which is preliminary data.</text>
</comment>
<evidence type="ECO:0008006" key="4">
    <source>
        <dbReference type="Google" id="ProtNLM"/>
    </source>
</evidence>
<accession>A0ABP3QZ48</accession>
<evidence type="ECO:0000256" key="1">
    <source>
        <dbReference type="SAM" id="SignalP"/>
    </source>
</evidence>
<protein>
    <recommendedName>
        <fullName evidence="4">DUF2059 domain-containing protein</fullName>
    </recommendedName>
</protein>
<keyword evidence="3" id="KW-1185">Reference proteome</keyword>
<evidence type="ECO:0000313" key="2">
    <source>
        <dbReference type="EMBL" id="GAA0597828.1"/>
    </source>
</evidence>
<name>A0ABP3QZ48_9HYPH</name>